<dbReference type="PANTHER" id="PTHR47506">
    <property type="entry name" value="TRANSCRIPTIONAL REGULATORY PROTEIN"/>
    <property type="match status" value="1"/>
</dbReference>
<feature type="DNA-binding region" description="H-T-H motif" evidence="4">
    <location>
        <begin position="46"/>
        <end position="65"/>
    </location>
</feature>
<dbReference type="SUPFAM" id="SSF46689">
    <property type="entry name" value="Homeodomain-like"/>
    <property type="match status" value="1"/>
</dbReference>
<dbReference type="Gene3D" id="1.10.357.10">
    <property type="entry name" value="Tetracycline Repressor, domain 2"/>
    <property type="match status" value="1"/>
</dbReference>
<dbReference type="Proteomes" id="UP001597368">
    <property type="component" value="Unassembled WGS sequence"/>
</dbReference>
<evidence type="ECO:0000313" key="7">
    <source>
        <dbReference type="Proteomes" id="UP001597368"/>
    </source>
</evidence>
<feature type="domain" description="HTH tetR-type" evidence="5">
    <location>
        <begin position="23"/>
        <end position="83"/>
    </location>
</feature>
<evidence type="ECO:0000259" key="5">
    <source>
        <dbReference type="PROSITE" id="PS50977"/>
    </source>
</evidence>
<name>A0ABW4SPB9_9ACTN</name>
<evidence type="ECO:0000256" key="3">
    <source>
        <dbReference type="ARBA" id="ARBA00023163"/>
    </source>
</evidence>
<dbReference type="SUPFAM" id="SSF48498">
    <property type="entry name" value="Tetracyclin repressor-like, C-terminal domain"/>
    <property type="match status" value="1"/>
</dbReference>
<evidence type="ECO:0000256" key="2">
    <source>
        <dbReference type="ARBA" id="ARBA00023125"/>
    </source>
</evidence>
<keyword evidence="3" id="KW-0804">Transcription</keyword>
<proteinExistence type="predicted"/>
<sequence length="206" mass="22588">MDSSSIRRLPRGRYALPPDEVARAQRDRLMTAMAEVTSEKGFVKTSVEDVIKRAVISRQSFYQHFTSKLDCFMAAFERSTALLEQRILMAAAGDGGPLERFDRAMTAFLETLTDDPANARLCVTEVYAAGPEAMEHRARFQRRLGDHVADILGATTEGGRFTSQMIVAATATMVSGPLIDGDHEALRSLGSRLTAHVRDLKAAGLL</sequence>
<dbReference type="InterPro" id="IPR009057">
    <property type="entry name" value="Homeodomain-like_sf"/>
</dbReference>
<evidence type="ECO:0000256" key="1">
    <source>
        <dbReference type="ARBA" id="ARBA00023015"/>
    </source>
</evidence>
<dbReference type="PANTHER" id="PTHR47506:SF6">
    <property type="entry name" value="HTH-TYPE TRANSCRIPTIONAL REPRESSOR NEMR"/>
    <property type="match status" value="1"/>
</dbReference>
<evidence type="ECO:0000256" key="4">
    <source>
        <dbReference type="PROSITE-ProRule" id="PRU00335"/>
    </source>
</evidence>
<accession>A0ABW4SPB9</accession>
<gene>
    <name evidence="6" type="ORF">ACFSKW_05685</name>
</gene>
<protein>
    <submittedName>
        <fullName evidence="6">TetR/AcrR family transcriptional regulator</fullName>
    </submittedName>
</protein>
<dbReference type="RefSeq" id="WP_379569873.1">
    <property type="nucleotide sequence ID" value="NZ_JBHUFV010000007.1"/>
</dbReference>
<dbReference type="EMBL" id="JBHUFV010000007">
    <property type="protein sequence ID" value="MFD1930966.1"/>
    <property type="molecule type" value="Genomic_DNA"/>
</dbReference>
<keyword evidence="1" id="KW-0805">Transcription regulation</keyword>
<dbReference type="Gene3D" id="1.10.10.60">
    <property type="entry name" value="Homeodomain-like"/>
    <property type="match status" value="1"/>
</dbReference>
<keyword evidence="2 4" id="KW-0238">DNA-binding</keyword>
<dbReference type="Pfam" id="PF00440">
    <property type="entry name" value="TetR_N"/>
    <property type="match status" value="1"/>
</dbReference>
<dbReference type="InterPro" id="IPR036271">
    <property type="entry name" value="Tet_transcr_reg_TetR-rel_C_sf"/>
</dbReference>
<organism evidence="6 7">
    <name type="scientific">Nonomuraea mangrovi</name>
    <dbReference type="NCBI Taxonomy" id="2316207"/>
    <lineage>
        <taxon>Bacteria</taxon>
        <taxon>Bacillati</taxon>
        <taxon>Actinomycetota</taxon>
        <taxon>Actinomycetes</taxon>
        <taxon>Streptosporangiales</taxon>
        <taxon>Streptosporangiaceae</taxon>
        <taxon>Nonomuraea</taxon>
    </lineage>
</organism>
<reference evidence="7" key="1">
    <citation type="journal article" date="2019" name="Int. J. Syst. Evol. Microbiol.">
        <title>The Global Catalogue of Microorganisms (GCM) 10K type strain sequencing project: providing services to taxonomists for standard genome sequencing and annotation.</title>
        <authorList>
            <consortium name="The Broad Institute Genomics Platform"/>
            <consortium name="The Broad Institute Genome Sequencing Center for Infectious Disease"/>
            <person name="Wu L."/>
            <person name="Ma J."/>
        </authorList>
    </citation>
    <scope>NUCLEOTIDE SEQUENCE [LARGE SCALE GENOMIC DNA]</scope>
    <source>
        <strain evidence="7">ICMP 6774ER</strain>
    </source>
</reference>
<comment type="caution">
    <text evidence="6">The sequence shown here is derived from an EMBL/GenBank/DDBJ whole genome shotgun (WGS) entry which is preliminary data.</text>
</comment>
<evidence type="ECO:0000313" key="6">
    <source>
        <dbReference type="EMBL" id="MFD1930966.1"/>
    </source>
</evidence>
<dbReference type="PROSITE" id="PS50977">
    <property type="entry name" value="HTH_TETR_2"/>
    <property type="match status" value="1"/>
</dbReference>
<keyword evidence="7" id="KW-1185">Reference proteome</keyword>
<dbReference type="InterPro" id="IPR001647">
    <property type="entry name" value="HTH_TetR"/>
</dbReference>